<evidence type="ECO:0000256" key="1">
    <source>
        <dbReference type="SAM" id="MobiDB-lite"/>
    </source>
</evidence>
<dbReference type="AlphaFoldDB" id="A0AAE1APD6"/>
<protein>
    <submittedName>
        <fullName evidence="2">Uncharacterized protein</fullName>
    </submittedName>
</protein>
<dbReference type="Proteomes" id="UP001283361">
    <property type="component" value="Unassembled WGS sequence"/>
</dbReference>
<accession>A0AAE1APD6</accession>
<reference evidence="2" key="1">
    <citation type="journal article" date="2023" name="G3 (Bethesda)">
        <title>A reference genome for the long-term kleptoplast-retaining sea slug Elysia crispata morphotype clarki.</title>
        <authorList>
            <person name="Eastman K.E."/>
            <person name="Pendleton A.L."/>
            <person name="Shaikh M.A."/>
            <person name="Suttiyut T."/>
            <person name="Ogas R."/>
            <person name="Tomko P."/>
            <person name="Gavelis G."/>
            <person name="Widhalm J.R."/>
            <person name="Wisecaver J.H."/>
        </authorList>
    </citation>
    <scope>NUCLEOTIDE SEQUENCE</scope>
    <source>
        <strain evidence="2">ECLA1</strain>
    </source>
</reference>
<evidence type="ECO:0000313" key="2">
    <source>
        <dbReference type="EMBL" id="KAK3790821.1"/>
    </source>
</evidence>
<feature type="region of interest" description="Disordered" evidence="1">
    <location>
        <begin position="107"/>
        <end position="150"/>
    </location>
</feature>
<sequence length="238" mass="27495">MSGRSSPTYQIGSALVWLTWPQYDHIVLTRVCGQVAVGGPQHSVKGRPLRQTLDKQFMMVPSRTGFYKARDDNIYHHRTSHSISKHLDTSTSDRDDNIYHHRTSHSISKHLDTSTSDRDDNIYHHRTSHSISKHLDTSTSDRDDNIYHHRTSHSISKHLDTSTSARDDNIYHHRTSHSISKHLDTSTSDRDDNIYHHRDHLRHKQTPTQILDSSPGPDLREEISWPVLAHQFSTPRPD</sequence>
<dbReference type="EMBL" id="JAWDGP010001519">
    <property type="protein sequence ID" value="KAK3790821.1"/>
    <property type="molecule type" value="Genomic_DNA"/>
</dbReference>
<feature type="compositionally biased region" description="Basic and acidic residues" evidence="1">
    <location>
        <begin position="181"/>
        <end position="196"/>
    </location>
</feature>
<feature type="compositionally biased region" description="Basic and acidic residues" evidence="1">
    <location>
        <begin position="109"/>
        <end position="123"/>
    </location>
</feature>
<name>A0AAE1APD6_9GAST</name>
<feature type="compositionally biased region" description="Basic and acidic residues" evidence="1">
    <location>
        <begin position="133"/>
        <end position="147"/>
    </location>
</feature>
<proteinExistence type="predicted"/>
<evidence type="ECO:0000313" key="3">
    <source>
        <dbReference type="Proteomes" id="UP001283361"/>
    </source>
</evidence>
<feature type="region of interest" description="Disordered" evidence="1">
    <location>
        <begin position="173"/>
        <end position="238"/>
    </location>
</feature>
<organism evidence="2 3">
    <name type="scientific">Elysia crispata</name>
    <name type="common">lettuce slug</name>
    <dbReference type="NCBI Taxonomy" id="231223"/>
    <lineage>
        <taxon>Eukaryota</taxon>
        <taxon>Metazoa</taxon>
        <taxon>Spiralia</taxon>
        <taxon>Lophotrochozoa</taxon>
        <taxon>Mollusca</taxon>
        <taxon>Gastropoda</taxon>
        <taxon>Heterobranchia</taxon>
        <taxon>Euthyneura</taxon>
        <taxon>Panpulmonata</taxon>
        <taxon>Sacoglossa</taxon>
        <taxon>Placobranchoidea</taxon>
        <taxon>Plakobranchidae</taxon>
        <taxon>Elysia</taxon>
    </lineage>
</organism>
<keyword evidence="3" id="KW-1185">Reference proteome</keyword>
<comment type="caution">
    <text evidence="2">The sequence shown here is derived from an EMBL/GenBank/DDBJ whole genome shotgun (WGS) entry which is preliminary data.</text>
</comment>
<gene>
    <name evidence="2" type="ORF">RRG08_038312</name>
</gene>